<gene>
    <name evidence="2" type="ORF">NV381_11210</name>
</gene>
<feature type="domain" description="Transposase IS801/IS1294" evidence="1">
    <location>
        <begin position="3"/>
        <end position="76"/>
    </location>
</feature>
<evidence type="ECO:0000313" key="3">
    <source>
        <dbReference type="Proteomes" id="UP001300012"/>
    </source>
</evidence>
<keyword evidence="3" id="KW-1185">Reference proteome</keyword>
<dbReference type="Proteomes" id="UP001300012">
    <property type="component" value="Unassembled WGS sequence"/>
</dbReference>
<evidence type="ECO:0000313" key="2">
    <source>
        <dbReference type="EMBL" id="MCR8631774.1"/>
    </source>
</evidence>
<dbReference type="InterPro" id="IPR007069">
    <property type="entry name" value="Transposase_32"/>
</dbReference>
<accession>A0ABT1YF16</accession>
<dbReference type="EMBL" id="JANQBD010000007">
    <property type="protein sequence ID" value="MCR8631774.1"/>
    <property type="molecule type" value="Genomic_DNA"/>
</dbReference>
<organism evidence="2 3">
    <name type="scientific">Paenibacillus radicis</name>
    <name type="common">ex Xue et al. 2023</name>
    <dbReference type="NCBI Taxonomy" id="2972489"/>
    <lineage>
        <taxon>Bacteria</taxon>
        <taxon>Bacillati</taxon>
        <taxon>Bacillota</taxon>
        <taxon>Bacilli</taxon>
        <taxon>Bacillales</taxon>
        <taxon>Paenibacillaceae</taxon>
        <taxon>Paenibacillus</taxon>
    </lineage>
</organism>
<name>A0ABT1YF16_9BACL</name>
<protein>
    <submittedName>
        <fullName evidence="2">Transposase</fullName>
    </submittedName>
</protein>
<sequence>MQLGYAGRYMRRPAITISRIEAYDGQCVTFRYTDKTDGEEQRETVTVEEFIPRVIRHIRDEQFKTIRHYGVYSRRTKSLSKKLVTEWQKEAMKWIVKAKKGGWTTGILRCRRSLGAKYVMERCTRSTTKGYMAMNTAWPIG</sequence>
<proteinExistence type="predicted"/>
<reference evidence="2 3" key="1">
    <citation type="submission" date="2022-08" db="EMBL/GenBank/DDBJ databases">
        <title>Paenibacillus endoradicis sp. nov., Paenibacillus radicibacter sp. nov and Paenibacillus pararadicis sp. nov., three cold-adapted plant growth-promoting bacteria isolated from root of Larix gmelinii in Great Khingan.</title>
        <authorList>
            <person name="Xue H."/>
        </authorList>
    </citation>
    <scope>NUCLEOTIDE SEQUENCE [LARGE SCALE GENOMIC DNA]</scope>
    <source>
        <strain evidence="2 3">N5-1-1-5</strain>
    </source>
</reference>
<comment type="caution">
    <text evidence="2">The sequence shown here is derived from an EMBL/GenBank/DDBJ whole genome shotgun (WGS) entry which is preliminary data.</text>
</comment>
<dbReference type="Pfam" id="PF04986">
    <property type="entry name" value="Y2_Tnp"/>
    <property type="match status" value="1"/>
</dbReference>
<evidence type="ECO:0000259" key="1">
    <source>
        <dbReference type="Pfam" id="PF04986"/>
    </source>
</evidence>